<dbReference type="AlphaFoldDB" id="A0A4R4ZVD8"/>
<evidence type="ECO:0000256" key="2">
    <source>
        <dbReference type="ARBA" id="ARBA00022692"/>
    </source>
</evidence>
<comment type="subcellular location">
    <subcellularLocation>
        <location evidence="1">Membrane</location>
        <topology evidence="1">Multi-pass membrane protein</topology>
    </subcellularLocation>
</comment>
<dbReference type="PANTHER" id="PTHR43077:SF10">
    <property type="entry name" value="TRANSPORT PERMEASE PROTEIN"/>
    <property type="match status" value="1"/>
</dbReference>
<gene>
    <name evidence="6" type="ORF">E1298_44075</name>
</gene>
<proteinExistence type="predicted"/>
<feature type="transmembrane region" description="Helical" evidence="5">
    <location>
        <begin position="240"/>
        <end position="261"/>
    </location>
</feature>
<keyword evidence="3 5" id="KW-1133">Transmembrane helix</keyword>
<reference evidence="6 7" key="1">
    <citation type="submission" date="2019-03" db="EMBL/GenBank/DDBJ databases">
        <title>Draft genome sequences of novel Actinobacteria.</title>
        <authorList>
            <person name="Sahin N."/>
            <person name="Ay H."/>
            <person name="Saygin H."/>
        </authorList>
    </citation>
    <scope>NUCLEOTIDE SEQUENCE [LARGE SCALE GENOMIC DNA]</scope>
    <source>
        <strain evidence="6 7">H3C3</strain>
    </source>
</reference>
<dbReference type="Proteomes" id="UP000294513">
    <property type="component" value="Unassembled WGS sequence"/>
</dbReference>
<keyword evidence="2 5" id="KW-0812">Transmembrane</keyword>
<evidence type="ECO:0000256" key="5">
    <source>
        <dbReference type="SAM" id="Phobius"/>
    </source>
</evidence>
<accession>A0A4R4ZVD8</accession>
<organism evidence="6 7">
    <name type="scientific">Actinomadura rubrisoli</name>
    <dbReference type="NCBI Taxonomy" id="2530368"/>
    <lineage>
        <taxon>Bacteria</taxon>
        <taxon>Bacillati</taxon>
        <taxon>Actinomycetota</taxon>
        <taxon>Actinomycetes</taxon>
        <taxon>Streptosporangiales</taxon>
        <taxon>Thermomonosporaceae</taxon>
        <taxon>Actinomadura</taxon>
    </lineage>
</organism>
<evidence type="ECO:0000256" key="3">
    <source>
        <dbReference type="ARBA" id="ARBA00022989"/>
    </source>
</evidence>
<feature type="transmembrane region" description="Helical" evidence="5">
    <location>
        <begin position="7"/>
        <end position="28"/>
    </location>
</feature>
<dbReference type="OrthoDB" id="3217869at2"/>
<dbReference type="PANTHER" id="PTHR43077">
    <property type="entry name" value="TRANSPORT PERMEASE YVFS-RELATED"/>
    <property type="match status" value="1"/>
</dbReference>
<evidence type="ECO:0000256" key="1">
    <source>
        <dbReference type="ARBA" id="ARBA00004141"/>
    </source>
</evidence>
<keyword evidence="4 5" id="KW-0472">Membrane</keyword>
<evidence type="ECO:0000313" key="6">
    <source>
        <dbReference type="EMBL" id="TDD63151.1"/>
    </source>
</evidence>
<dbReference type="InterPro" id="IPR051328">
    <property type="entry name" value="T7SS_ABC-Transporter"/>
</dbReference>
<feature type="transmembrane region" description="Helical" evidence="5">
    <location>
        <begin position="213"/>
        <end position="233"/>
    </location>
</feature>
<feature type="transmembrane region" description="Helical" evidence="5">
    <location>
        <begin position="300"/>
        <end position="321"/>
    </location>
</feature>
<feature type="transmembrane region" description="Helical" evidence="5">
    <location>
        <begin position="180"/>
        <end position="201"/>
    </location>
</feature>
<dbReference type="EMBL" id="SMKU01000505">
    <property type="protein sequence ID" value="TDD63151.1"/>
    <property type="molecule type" value="Genomic_DNA"/>
</dbReference>
<evidence type="ECO:0000256" key="4">
    <source>
        <dbReference type="ARBA" id="ARBA00023136"/>
    </source>
</evidence>
<comment type="caution">
    <text evidence="6">The sequence shown here is derived from an EMBL/GenBank/DDBJ whole genome shotgun (WGS) entry which is preliminary data.</text>
</comment>
<keyword evidence="7" id="KW-1185">Reference proteome</keyword>
<feature type="transmembrane region" description="Helical" evidence="5">
    <location>
        <begin position="148"/>
        <end position="168"/>
    </location>
</feature>
<name>A0A4R4ZVD8_9ACTN</name>
<dbReference type="GO" id="GO:0016020">
    <property type="term" value="C:membrane"/>
    <property type="evidence" value="ECO:0007669"/>
    <property type="project" value="UniProtKB-SubCell"/>
</dbReference>
<evidence type="ECO:0000313" key="7">
    <source>
        <dbReference type="Proteomes" id="UP000294513"/>
    </source>
</evidence>
<sequence length="331" mass="33646">MRDAVTWRAFALVVGVFALQLGFILSYIGAFHSPTPHRIPVAVVAPGPAAGKVVSQLDALDGDPVKAHAVSSERAARGQLLDRTVDAAIVVAPRGSTDTLLVASAGGPAVSSTASEIASRMEAAQHRQVKVTDIRPPAAKDGRGLSSFYLVLGWIVGGYLAAAILGLAGGARPANLRRTVIRLGALAAYAIASGLGGAIIADPVLGALTGHFYQLWLIGALVVFAAAAATAAFQIMLGMLGIGVAILLFVVLGNPSAGGAYPTSLLPAFWRAIGDWLPTGAGTTTVRNLVYFSGHGTTRALWVLAAYAAAGTVIALGASAAERRRAQAAGA</sequence>
<protein>
    <submittedName>
        <fullName evidence="6">DUF3533 domain-containing protein</fullName>
    </submittedName>
</protein>